<accession>A0A3M9X4M7</accession>
<sequence length="103" mass="11220">MVAAVIEIALLSSSHIIAVHTLNGLQSKWIPYELGRAKSRSIVSSQSGGWFEAGRLAPGQFGSYVELCRLAKLRRSDVTAWLAQWSSRARSLAWHGGATTPLK</sequence>
<organism evidence="1 2">
    <name type="scientific">Mesorhizobium japonicum</name>
    <dbReference type="NCBI Taxonomy" id="2066070"/>
    <lineage>
        <taxon>Bacteria</taxon>
        <taxon>Pseudomonadati</taxon>
        <taxon>Pseudomonadota</taxon>
        <taxon>Alphaproteobacteria</taxon>
        <taxon>Hyphomicrobiales</taxon>
        <taxon>Phyllobacteriaceae</taxon>
        <taxon>Mesorhizobium</taxon>
    </lineage>
</organism>
<protein>
    <submittedName>
        <fullName evidence="1">Uncharacterized protein</fullName>
    </submittedName>
</protein>
<dbReference type="AlphaFoldDB" id="A0A3M9X4M7"/>
<dbReference type="RefSeq" id="WP_123169751.1">
    <property type="nucleotide sequence ID" value="NZ_QKOD01000011.1"/>
</dbReference>
<evidence type="ECO:0000313" key="1">
    <source>
        <dbReference type="EMBL" id="RNJ42398.1"/>
    </source>
</evidence>
<evidence type="ECO:0000313" key="2">
    <source>
        <dbReference type="Proteomes" id="UP000275436"/>
    </source>
</evidence>
<gene>
    <name evidence="1" type="ORF">DNR46_28795</name>
</gene>
<dbReference type="Proteomes" id="UP000275436">
    <property type="component" value="Unassembled WGS sequence"/>
</dbReference>
<comment type="caution">
    <text evidence="1">The sequence shown here is derived from an EMBL/GenBank/DDBJ whole genome shotgun (WGS) entry which is preliminary data.</text>
</comment>
<dbReference type="EMBL" id="QKOD01000011">
    <property type="protein sequence ID" value="RNJ42398.1"/>
    <property type="molecule type" value="Genomic_DNA"/>
</dbReference>
<proteinExistence type="predicted"/>
<reference evidence="1 2" key="1">
    <citation type="journal article" date="2018" name="Mol. Plant Microbe Interact.">
        <title>Taxonomically Different Co-Microsymbionts of a Relict Legume, Oxytropis popoviana, Have Complementary Sets of Symbiotic Genes and Together Increase the Efficiency of Plant Nodulation.</title>
        <authorList>
            <person name="Safronova V."/>
            <person name="Belimov A."/>
            <person name="Sazanova A."/>
            <person name="Chirak E."/>
            <person name="Verkhozina A."/>
            <person name="Kuznetsova I."/>
            <person name="Andronov E."/>
            <person name="Puhalsky J."/>
            <person name="Tikhonovich I."/>
        </authorList>
    </citation>
    <scope>NUCLEOTIDE SEQUENCE [LARGE SCALE GENOMIC DNA]</scope>
    <source>
        <strain evidence="1 2">Opo-235</strain>
    </source>
</reference>
<name>A0A3M9X4M7_9HYPH</name>